<gene>
    <name evidence="2" type="ORF">NLI96_g2002</name>
</gene>
<comment type="caution">
    <text evidence="2">The sequence shown here is derived from an EMBL/GenBank/DDBJ whole genome shotgun (WGS) entry which is preliminary data.</text>
</comment>
<keyword evidence="3" id="KW-1185">Reference proteome</keyword>
<dbReference type="AlphaFoldDB" id="A0AAD5VEV2"/>
<evidence type="ECO:0000313" key="3">
    <source>
        <dbReference type="Proteomes" id="UP001212997"/>
    </source>
</evidence>
<name>A0AAD5VEV2_9APHY</name>
<accession>A0AAD5VEV2</accession>
<organism evidence="2 3">
    <name type="scientific">Meripilus lineatus</name>
    <dbReference type="NCBI Taxonomy" id="2056292"/>
    <lineage>
        <taxon>Eukaryota</taxon>
        <taxon>Fungi</taxon>
        <taxon>Dikarya</taxon>
        <taxon>Basidiomycota</taxon>
        <taxon>Agaricomycotina</taxon>
        <taxon>Agaricomycetes</taxon>
        <taxon>Polyporales</taxon>
        <taxon>Meripilaceae</taxon>
        <taxon>Meripilus</taxon>
    </lineage>
</organism>
<sequence length="197" mass="20662">MSSAIEESKSTPADLPPPRDRKGLRPVSPPLSNVPIRKFNNYMALFATLVFAYYIWRIVQWKTEVGGWWNLALGKRPPIQGGMQAPGSTGGIYPQTGEAKGDSSVEERINELAAALGLASKDLASAIADAVREHVPPASLSSVAAHQTGEAVSHLVSSTASDSSAGQPPTTGSGTIRSVAEAMEAVVGLDEPPNDMV</sequence>
<evidence type="ECO:0000313" key="2">
    <source>
        <dbReference type="EMBL" id="KAJ3489589.1"/>
    </source>
</evidence>
<feature type="compositionally biased region" description="Polar residues" evidence="1">
    <location>
        <begin position="155"/>
        <end position="176"/>
    </location>
</feature>
<proteinExistence type="predicted"/>
<evidence type="ECO:0000256" key="1">
    <source>
        <dbReference type="SAM" id="MobiDB-lite"/>
    </source>
</evidence>
<reference evidence="2" key="1">
    <citation type="submission" date="2022-07" db="EMBL/GenBank/DDBJ databases">
        <title>Genome Sequence of Physisporinus lineatus.</title>
        <authorList>
            <person name="Buettner E."/>
        </authorList>
    </citation>
    <scope>NUCLEOTIDE SEQUENCE</scope>
    <source>
        <strain evidence="2">VT162</strain>
    </source>
</reference>
<feature type="region of interest" description="Disordered" evidence="1">
    <location>
        <begin position="1"/>
        <end position="27"/>
    </location>
</feature>
<feature type="region of interest" description="Disordered" evidence="1">
    <location>
        <begin position="151"/>
        <end position="197"/>
    </location>
</feature>
<dbReference type="EMBL" id="JANAWD010000042">
    <property type="protein sequence ID" value="KAJ3489589.1"/>
    <property type="molecule type" value="Genomic_DNA"/>
</dbReference>
<dbReference type="Proteomes" id="UP001212997">
    <property type="component" value="Unassembled WGS sequence"/>
</dbReference>
<protein>
    <submittedName>
        <fullName evidence="2">Uncharacterized protein</fullName>
    </submittedName>
</protein>